<gene>
    <name evidence="1" type="ORF">TBRA_LOCUS8063</name>
</gene>
<organism evidence="1 2">
    <name type="scientific">Trichogramma brassicae</name>
    <dbReference type="NCBI Taxonomy" id="86971"/>
    <lineage>
        <taxon>Eukaryota</taxon>
        <taxon>Metazoa</taxon>
        <taxon>Ecdysozoa</taxon>
        <taxon>Arthropoda</taxon>
        <taxon>Hexapoda</taxon>
        <taxon>Insecta</taxon>
        <taxon>Pterygota</taxon>
        <taxon>Neoptera</taxon>
        <taxon>Endopterygota</taxon>
        <taxon>Hymenoptera</taxon>
        <taxon>Apocrita</taxon>
        <taxon>Proctotrupomorpha</taxon>
        <taxon>Chalcidoidea</taxon>
        <taxon>Trichogrammatidae</taxon>
        <taxon>Trichogramma</taxon>
    </lineage>
</organism>
<sequence length="94" mass="10934">MQQQQQQHKIEKGEVLQLTTQYLDITFLSREQRCVLASSPGFLRRHCRRQHERPGSCSASRGLVVRYNISHLPLRCSATIPLLSVIYTYAYDQK</sequence>
<proteinExistence type="predicted"/>
<evidence type="ECO:0000313" key="1">
    <source>
        <dbReference type="EMBL" id="CAB0036184.1"/>
    </source>
</evidence>
<reference evidence="1 2" key="1">
    <citation type="submission" date="2020-02" db="EMBL/GenBank/DDBJ databases">
        <authorList>
            <person name="Ferguson B K."/>
        </authorList>
    </citation>
    <scope>NUCLEOTIDE SEQUENCE [LARGE SCALE GENOMIC DNA]</scope>
</reference>
<dbReference type="AlphaFoldDB" id="A0A6H5IFK8"/>
<protein>
    <submittedName>
        <fullName evidence="1">Uncharacterized protein</fullName>
    </submittedName>
</protein>
<dbReference type="Proteomes" id="UP000479190">
    <property type="component" value="Unassembled WGS sequence"/>
</dbReference>
<accession>A0A6H5IFK8</accession>
<keyword evidence="2" id="KW-1185">Reference proteome</keyword>
<name>A0A6H5IFK8_9HYME</name>
<evidence type="ECO:0000313" key="2">
    <source>
        <dbReference type="Proteomes" id="UP000479190"/>
    </source>
</evidence>
<dbReference type="EMBL" id="CADCXV010000809">
    <property type="protein sequence ID" value="CAB0036184.1"/>
    <property type="molecule type" value="Genomic_DNA"/>
</dbReference>